<feature type="domain" description="Big-1" evidence="3">
    <location>
        <begin position="196"/>
        <end position="288"/>
    </location>
</feature>
<evidence type="ECO:0000256" key="1">
    <source>
        <dbReference type="ARBA" id="ARBA00010116"/>
    </source>
</evidence>
<feature type="domain" description="SLH" evidence="4">
    <location>
        <begin position="1404"/>
        <end position="1467"/>
    </location>
</feature>
<protein>
    <submittedName>
        <fullName evidence="5">Invasin domain 3-containing protein</fullName>
    </submittedName>
</protein>
<feature type="domain" description="Big-1" evidence="3">
    <location>
        <begin position="396"/>
        <end position="488"/>
    </location>
</feature>
<feature type="domain" description="Big-1" evidence="3">
    <location>
        <begin position="96"/>
        <end position="188"/>
    </location>
</feature>
<comment type="caution">
    <text evidence="5">The sequence shown here is derived from an EMBL/GenBank/DDBJ whole genome shotgun (WGS) entry which is preliminary data.</text>
</comment>
<dbReference type="InterPro" id="IPR051465">
    <property type="entry name" value="Cell_Envelope_Struct_Comp"/>
</dbReference>
<name>A0ABV4VAD9_9BACL</name>
<feature type="region of interest" description="Disordered" evidence="2">
    <location>
        <begin position="1087"/>
        <end position="1125"/>
    </location>
</feature>
<organism evidence="5 6">
    <name type="scientific">Paenibacillus oleatilyticus</name>
    <dbReference type="NCBI Taxonomy" id="2594886"/>
    <lineage>
        <taxon>Bacteria</taxon>
        <taxon>Bacillati</taxon>
        <taxon>Bacillota</taxon>
        <taxon>Bacilli</taxon>
        <taxon>Bacillales</taxon>
        <taxon>Paenibacillaceae</taxon>
        <taxon>Paenibacillus</taxon>
    </lineage>
</organism>
<evidence type="ECO:0000256" key="2">
    <source>
        <dbReference type="SAM" id="MobiDB-lite"/>
    </source>
</evidence>
<dbReference type="InterPro" id="IPR001119">
    <property type="entry name" value="SLH_dom"/>
</dbReference>
<dbReference type="SMART" id="SM00634">
    <property type="entry name" value="BID_1"/>
    <property type="match status" value="8"/>
</dbReference>
<accession>A0ABV4VAD9</accession>
<dbReference type="Proteomes" id="UP001575622">
    <property type="component" value="Unassembled WGS sequence"/>
</dbReference>
<feature type="domain" description="Big-1" evidence="3">
    <location>
        <begin position="296"/>
        <end position="388"/>
    </location>
</feature>
<feature type="domain" description="Big-1" evidence="3">
    <location>
        <begin position="496"/>
        <end position="588"/>
    </location>
</feature>
<dbReference type="RefSeq" id="WP_373956562.1">
    <property type="nucleotide sequence ID" value="NZ_JBHDLN010000023.1"/>
</dbReference>
<dbReference type="Gene3D" id="2.60.40.10">
    <property type="entry name" value="Immunoglobulins"/>
    <property type="match status" value="8"/>
</dbReference>
<feature type="domain" description="SLH" evidence="4">
    <location>
        <begin position="1475"/>
        <end position="1535"/>
    </location>
</feature>
<dbReference type="PROSITE" id="PS51272">
    <property type="entry name" value="SLH"/>
    <property type="match status" value="3"/>
</dbReference>
<proteinExistence type="inferred from homology"/>
<dbReference type="Pfam" id="PF09134">
    <property type="entry name" value="Invasin_D3"/>
    <property type="match status" value="7"/>
</dbReference>
<evidence type="ECO:0000313" key="6">
    <source>
        <dbReference type="Proteomes" id="UP001575622"/>
    </source>
</evidence>
<dbReference type="InterPro" id="IPR013783">
    <property type="entry name" value="Ig-like_fold"/>
</dbReference>
<dbReference type="PANTHER" id="PTHR43308">
    <property type="entry name" value="OUTER MEMBRANE PROTEIN ALPHA-RELATED"/>
    <property type="match status" value="1"/>
</dbReference>
<dbReference type="PROSITE" id="PS51127">
    <property type="entry name" value="BIG1"/>
    <property type="match status" value="8"/>
</dbReference>
<feature type="domain" description="Big-1" evidence="3">
    <location>
        <begin position="696"/>
        <end position="788"/>
    </location>
</feature>
<evidence type="ECO:0000259" key="4">
    <source>
        <dbReference type="PROSITE" id="PS51272"/>
    </source>
</evidence>
<dbReference type="Pfam" id="PF12733">
    <property type="entry name" value="Cadherin-like"/>
    <property type="match status" value="1"/>
</dbReference>
<keyword evidence="6" id="KW-1185">Reference proteome</keyword>
<reference evidence="5 6" key="1">
    <citation type="submission" date="2024-09" db="EMBL/GenBank/DDBJ databases">
        <authorList>
            <person name="Makale K.P.P."/>
            <person name="Makhzoum A."/>
            <person name="Rantong G."/>
            <person name="Rahube T.O."/>
        </authorList>
    </citation>
    <scope>NUCLEOTIDE SEQUENCE [LARGE SCALE GENOMIC DNA]</scope>
    <source>
        <strain evidence="5 6">KM_D13</strain>
    </source>
</reference>
<feature type="domain" description="SLH" evidence="4">
    <location>
        <begin position="1344"/>
        <end position="1403"/>
    </location>
</feature>
<gene>
    <name evidence="5" type="ORF">ACEU3E_30925</name>
</gene>
<dbReference type="InterPro" id="IPR015217">
    <property type="entry name" value="Invasin_dom_3"/>
</dbReference>
<dbReference type="Pfam" id="PF00395">
    <property type="entry name" value="SLH"/>
    <property type="match status" value="3"/>
</dbReference>
<dbReference type="InterPro" id="IPR003344">
    <property type="entry name" value="Big_1_dom"/>
</dbReference>
<feature type="domain" description="Big-1" evidence="3">
    <location>
        <begin position="796"/>
        <end position="891"/>
    </location>
</feature>
<feature type="compositionally biased region" description="Low complexity" evidence="2">
    <location>
        <begin position="1098"/>
        <end position="1125"/>
    </location>
</feature>
<sequence length="1535" mass="154986">MVVYKESDLGTPLATAELTSYSPGWMAFDFSGVLPYLKKGTMYRMVASTENGGSGVGFGWYGASGDPYKRGNSQSPVYDFSFRTYMIPDYSISPGESEVSSAQSSLAADGTSQTTVTVKMKDAQGNAWPTGGSPVAIASTLGTVSAVTDNYDGTYTATLTAPTTLGTATISAMVGAIPIPKTASVQFVPGAPSTSTSTVVVGNGSLPADGTSQTTVSVKLKDTRGHALTSGGATVAIMSTLGTVGVVTDNQNGTYTATLTAPTTLGTTTISATVGGSAIASTASVQFVPGAPSAATSAVEAGSSSLTADGASQTTISVKLKDAQGHALTSGGSPVAITSTLGTVSAATDNQNGTYTATLTAPTTVGTAAISATVGGSAIASTASVQFVPGAASIAKSTVAAGSSSLIADGASQTTISVKLKDAQGNALTSGGAAVAITSTLGTFSSVTDKQDGTYTATLTAPTTVGTATISATVGGSAIASTASVQFVPGAPSAAKSTVAAGNASLAADGASQTTISVKLKDAQGHALTSGGAAVAITSTLGTVSAVTDKQDGTYTATLTAPTTVGIATINATVGGSAIASTASVQFVPGAPSAATSTVEAGNASLTADGTSQTTISVKLKDAQGHALTSGGTAVAITSTLGTVSAVTDKQDGTYTATLKAPTTVGTATISATVGGSALASTASVQFVQGAPSAATSTVEAGSSSLTADGASQTTISVKLKDAQGHALTSGGAAVVITSTLGTVSAVTDKQNGTYTATLTAPITVGTATINATVGGAAIAQTASVQLLPGQVSTSHSTVAASDLVVRADGGSKASIFVKLKDDYDHPLAGKRVMLQAKGGRSVIDHVYGLTDQDGLATFAVSNTAAENVTYFAKDEASGLALDQTVSITFTYDQPPNIKLQADPVAPTFGSVTVTVTASVYGQFNRVSSIKWAAGSRAVSYFDKQGTEITDHRFTVQENGMYSVYVADTAGNANVSLIEVKNIVPMSGNADLAGWQLTGLGGTVKFDFNPGIANYTVDVSHAVYGLKMTLTPSDVYSAVYVNGSQVTGNGMTSEYSLVTGKNTFEVKVKAQNGSAKTYTLSAIRSAASTDSGSGGSDSGSDSGSGSSSTSPSSEANPPSQPAPSNSLAIWINNQKVSGIATLQVDANGAKSVEAVLDADTLKKVLDSLSAATKTNLAISIEDEAGKVVLRLSGKAVTLLAEKADALTLKTWQGQYRLPLAELTRQEPDWTNDAEARLTIELDKGKAISGVRDAANKGGFQLAADLVHFTVQVARNGEKREISSFSRYVERVLYLPKDFTGKASTVIVWDGKLGARPVPTKFTKVNGQQVAVIHSLTNSAYVPVSKMSDLTDIQGHWAAIEIGGMNSRMIVDGVDENRFAPEAEITRAELAALLARAMGLPKAGDQAGFRDVSETNWYSGAVAAVKAYGIMDGFGDGTFGPDRKVSRQEAIVTLVRALRLADADSAASHGAGQADLTVYTDRDQIGGWASDAIRTAIHAGLVNGYGDELRPQKTLTRAETAVLIYRMLLQAGFIDG</sequence>
<dbReference type="InterPro" id="IPR008964">
    <property type="entry name" value="Invasin/intimin_cell_adhesion"/>
</dbReference>
<comment type="similarity">
    <text evidence="1">Belongs to the intimin/invasin family.</text>
</comment>
<evidence type="ECO:0000313" key="5">
    <source>
        <dbReference type="EMBL" id="MFB0846618.1"/>
    </source>
</evidence>
<dbReference type="InterPro" id="IPR025883">
    <property type="entry name" value="Cadherin-like_domain"/>
</dbReference>
<dbReference type="Pfam" id="PF02369">
    <property type="entry name" value="Big_1"/>
    <property type="match status" value="1"/>
</dbReference>
<dbReference type="SUPFAM" id="SSF49373">
    <property type="entry name" value="Invasin/intimin cell-adhesion fragments"/>
    <property type="match status" value="8"/>
</dbReference>
<dbReference type="PANTHER" id="PTHR43308:SF5">
    <property type="entry name" value="S-LAYER PROTEIN _ PEPTIDOGLYCAN ENDO-BETA-N-ACETYLGLUCOSAMINIDASE"/>
    <property type="match status" value="1"/>
</dbReference>
<dbReference type="EMBL" id="JBHDLN010000023">
    <property type="protein sequence ID" value="MFB0846618.1"/>
    <property type="molecule type" value="Genomic_DNA"/>
</dbReference>
<feature type="domain" description="Big-1" evidence="3">
    <location>
        <begin position="596"/>
        <end position="688"/>
    </location>
</feature>
<evidence type="ECO:0000259" key="3">
    <source>
        <dbReference type="PROSITE" id="PS51127"/>
    </source>
</evidence>